<dbReference type="InterPro" id="IPR045341">
    <property type="entry name" value="DUF6532"/>
</dbReference>
<feature type="compositionally biased region" description="Polar residues" evidence="1">
    <location>
        <begin position="68"/>
        <end position="77"/>
    </location>
</feature>
<sequence>MSLSQASDAPAKKPLQKSSVLPKQGAPTKAPLKQTNGPAKATAAQGGMSVAAGNLENFDAKNPGNGRPTRSNRSTRLFNMEKTSEVIGHDLEKINRKRAGTFLEESQDAMPGIPKNPMAPPATKRRKATKKGASKSMVSADPPLLKTAPKPIRSGLPSGIHPRLQGLNPSHSNGTQSWKEIDERSPSEDEQNALAVIQKRQSKVPDEAVVAGDLDILEEHHKKNRPNRAPQPARLEVAAEHQRRVQDIAQDFLTQGEHEESSDEEEEDPSSSEEGRAHAPRNSRFDGEVKLTTLGYYHGTFKDAIEQAKKEFRGYVMLHNGFPERSKHLHEAGHILTRVIENDVALGTEDIQTRNTNVVVFKEASTYRGKMKILARHLVPRFYKEELNPDFSGGNQLEQQDIVATNVAELLGEESPYLLNGKDEQGKSNNIAHPCIRELCIQHFYGNGQDSIAKTFEDQFKDAIPEHAIAVVMACVYNALEEYELGYFWKRPFKGARYKEIYETSLDLIEEVKASPYHKTKWDNNRHRWARDGMKLLNPATERRRTKMKVHLD</sequence>
<feature type="compositionally biased region" description="Acidic residues" evidence="1">
    <location>
        <begin position="260"/>
        <end position="271"/>
    </location>
</feature>
<accession>A0A8S0WUR2</accession>
<feature type="compositionally biased region" description="Basic residues" evidence="1">
    <location>
        <begin position="123"/>
        <end position="133"/>
    </location>
</feature>
<name>A0A8S0WUR2_CYCAE</name>
<protein>
    <recommendedName>
        <fullName evidence="2">DUF6532 domain-containing protein</fullName>
    </recommendedName>
</protein>
<gene>
    <name evidence="3" type="ORF">AAE3_LOCUS1304</name>
</gene>
<evidence type="ECO:0000256" key="1">
    <source>
        <dbReference type="SAM" id="MobiDB-lite"/>
    </source>
</evidence>
<feature type="region of interest" description="Disordered" evidence="1">
    <location>
        <begin position="1"/>
        <end position="84"/>
    </location>
</feature>
<feature type="compositionally biased region" description="Basic and acidic residues" evidence="1">
    <location>
        <begin position="273"/>
        <end position="284"/>
    </location>
</feature>
<feature type="domain" description="DUF6532" evidence="2">
    <location>
        <begin position="308"/>
        <end position="511"/>
    </location>
</feature>
<keyword evidence="4" id="KW-1185">Reference proteome</keyword>
<evidence type="ECO:0000313" key="4">
    <source>
        <dbReference type="Proteomes" id="UP000467700"/>
    </source>
</evidence>
<comment type="caution">
    <text evidence="3">The sequence shown here is derived from an EMBL/GenBank/DDBJ whole genome shotgun (WGS) entry which is preliminary data.</text>
</comment>
<dbReference type="OrthoDB" id="3070412at2759"/>
<feature type="region of interest" description="Disordered" evidence="1">
    <location>
        <begin position="255"/>
        <end position="284"/>
    </location>
</feature>
<evidence type="ECO:0000313" key="3">
    <source>
        <dbReference type="EMBL" id="CAA7259012.1"/>
    </source>
</evidence>
<organism evidence="3 4">
    <name type="scientific">Cyclocybe aegerita</name>
    <name type="common">Black poplar mushroom</name>
    <name type="synonym">Agrocybe aegerita</name>
    <dbReference type="NCBI Taxonomy" id="1973307"/>
    <lineage>
        <taxon>Eukaryota</taxon>
        <taxon>Fungi</taxon>
        <taxon>Dikarya</taxon>
        <taxon>Basidiomycota</taxon>
        <taxon>Agaricomycotina</taxon>
        <taxon>Agaricomycetes</taxon>
        <taxon>Agaricomycetidae</taxon>
        <taxon>Agaricales</taxon>
        <taxon>Agaricineae</taxon>
        <taxon>Bolbitiaceae</taxon>
        <taxon>Cyclocybe</taxon>
    </lineage>
</organism>
<dbReference type="Proteomes" id="UP000467700">
    <property type="component" value="Unassembled WGS sequence"/>
</dbReference>
<dbReference type="Pfam" id="PF20149">
    <property type="entry name" value="DUF6532"/>
    <property type="match status" value="1"/>
</dbReference>
<dbReference type="AlphaFoldDB" id="A0A8S0WUR2"/>
<feature type="compositionally biased region" description="Polar residues" evidence="1">
    <location>
        <begin position="167"/>
        <end position="178"/>
    </location>
</feature>
<proteinExistence type="predicted"/>
<feature type="region of interest" description="Disordered" evidence="1">
    <location>
        <begin position="103"/>
        <end position="192"/>
    </location>
</feature>
<evidence type="ECO:0000259" key="2">
    <source>
        <dbReference type="Pfam" id="PF20149"/>
    </source>
</evidence>
<feature type="region of interest" description="Disordered" evidence="1">
    <location>
        <begin position="217"/>
        <end position="242"/>
    </location>
</feature>
<reference evidence="3 4" key="1">
    <citation type="submission" date="2020-01" db="EMBL/GenBank/DDBJ databases">
        <authorList>
            <person name="Gupta K D."/>
        </authorList>
    </citation>
    <scope>NUCLEOTIDE SEQUENCE [LARGE SCALE GENOMIC DNA]</scope>
</reference>
<dbReference type="EMBL" id="CACVBS010000013">
    <property type="protein sequence ID" value="CAA7259012.1"/>
    <property type="molecule type" value="Genomic_DNA"/>
</dbReference>